<dbReference type="Pfam" id="PF01571">
    <property type="entry name" value="GCV_T"/>
    <property type="match status" value="1"/>
</dbReference>
<dbReference type="PIRSF" id="PIRSF006487">
    <property type="entry name" value="GcvT"/>
    <property type="match status" value="1"/>
</dbReference>
<proteinExistence type="predicted"/>
<keyword evidence="4" id="KW-1185">Reference proteome</keyword>
<evidence type="ECO:0000259" key="2">
    <source>
        <dbReference type="Pfam" id="PF01571"/>
    </source>
</evidence>
<accession>A0ABV4YIW1</accession>
<protein>
    <submittedName>
        <fullName evidence="3">Folate-binding protein YgfZ</fullName>
    </submittedName>
</protein>
<evidence type="ECO:0000313" key="3">
    <source>
        <dbReference type="EMBL" id="MFB2938023.1"/>
    </source>
</evidence>
<dbReference type="RefSeq" id="WP_413259508.1">
    <property type="nucleotide sequence ID" value="NZ_JBHFNS010000082.1"/>
</dbReference>
<evidence type="ECO:0000313" key="4">
    <source>
        <dbReference type="Proteomes" id="UP001576776"/>
    </source>
</evidence>
<feature type="domain" description="GCVT N-terminal" evidence="2">
    <location>
        <begin position="31"/>
        <end position="253"/>
    </location>
</feature>
<reference evidence="3 4" key="1">
    <citation type="submission" date="2024-09" db="EMBL/GenBank/DDBJ databases">
        <title>Floridaenema gen nov. (Aerosakkonemataceae, Aerosakkonematales ord. nov., Cyanobacteria) from benthic tropical and subtropical fresh waters, with the description of four new species.</title>
        <authorList>
            <person name="Moretto J.A."/>
            <person name="Berthold D.E."/>
            <person name="Lefler F.W."/>
            <person name="Huang I.-S."/>
            <person name="Laughinghouse H. IV."/>
        </authorList>
    </citation>
    <scope>NUCLEOTIDE SEQUENCE [LARGE SCALE GENOMIC DNA]</scope>
    <source>
        <strain evidence="3 4">BLCC-F154</strain>
    </source>
</reference>
<evidence type="ECO:0000256" key="1">
    <source>
        <dbReference type="ARBA" id="ARBA00022946"/>
    </source>
</evidence>
<dbReference type="NCBIfam" id="TIGR03317">
    <property type="entry name" value="ygfZ_signature"/>
    <property type="match status" value="1"/>
</dbReference>
<name>A0ABV4YIW1_9CYAN</name>
<sequence length="348" mass="38353">MMQDLQDIQVAAGAIIQEGVAVSFGNEWDALQAAREGVALCDRSHWGIILVSDDDRLRFLHNQSTNDFLSLKPGAGCDTVFVSSTARTIDLVTAYILEDAVLLLVSPNRREYLLQWLDKYIFFADKVKLKDITNDTAIFSLIGSESEQIVKKLGAEEIINQAYGNHQLFKLEDIEFRVAVGSGLAIPGYTLIVAAEYAAKLWKKLLELGVVPLGEQGWEQLRITQGRPTPDQELTDDYNPLEAGLWQTISFTKGCYIGQETIARLNTYKGVKQQLWGIRLAAPVEVGSVISLGDEKVGKLTSFTATENGYFGLGYVRTKAGGEGLKVRVGEVEGEVVEVPFLTRDSSQ</sequence>
<dbReference type="InterPro" id="IPR006222">
    <property type="entry name" value="GCVT_N"/>
</dbReference>
<gene>
    <name evidence="3" type="ORF">ACE1B6_22475</name>
</gene>
<dbReference type="EMBL" id="JBHFNS010000082">
    <property type="protein sequence ID" value="MFB2938023.1"/>
    <property type="molecule type" value="Genomic_DNA"/>
</dbReference>
<dbReference type="Proteomes" id="UP001576776">
    <property type="component" value="Unassembled WGS sequence"/>
</dbReference>
<keyword evidence="1" id="KW-0809">Transit peptide</keyword>
<dbReference type="InterPro" id="IPR027266">
    <property type="entry name" value="TrmE/GcvT-like"/>
</dbReference>
<dbReference type="PANTHER" id="PTHR43757">
    <property type="entry name" value="AMINOMETHYLTRANSFERASE"/>
    <property type="match status" value="1"/>
</dbReference>
<dbReference type="InterPro" id="IPR017703">
    <property type="entry name" value="YgfZ/GCV_T_CS"/>
</dbReference>
<dbReference type="Gene3D" id="3.30.1360.120">
    <property type="entry name" value="Probable tRNA modification gtpase trme, domain 1"/>
    <property type="match status" value="1"/>
</dbReference>
<comment type="caution">
    <text evidence="3">The sequence shown here is derived from an EMBL/GenBank/DDBJ whole genome shotgun (WGS) entry which is preliminary data.</text>
</comment>
<dbReference type="SUPFAM" id="SSF103025">
    <property type="entry name" value="Folate-binding domain"/>
    <property type="match status" value="1"/>
</dbReference>
<dbReference type="InterPro" id="IPR028896">
    <property type="entry name" value="GcvT/YgfZ/DmdA"/>
</dbReference>
<organism evidence="3 4">
    <name type="scientific">Floridaenema fluviatile BLCC-F154</name>
    <dbReference type="NCBI Taxonomy" id="3153640"/>
    <lineage>
        <taxon>Bacteria</taxon>
        <taxon>Bacillati</taxon>
        <taxon>Cyanobacteriota</taxon>
        <taxon>Cyanophyceae</taxon>
        <taxon>Oscillatoriophycideae</taxon>
        <taxon>Aerosakkonematales</taxon>
        <taxon>Aerosakkonemataceae</taxon>
        <taxon>Floridanema</taxon>
        <taxon>Floridanema fluviatile</taxon>
    </lineage>
</organism>
<dbReference type="PANTHER" id="PTHR43757:SF14">
    <property type="entry name" value="GLYCINE CLEAVAGE T-PROTEIN FAMILY"/>
    <property type="match status" value="1"/>
</dbReference>